<keyword evidence="1" id="KW-0732">Signal</keyword>
<name>A0ABS5VYN7_9BACT</name>
<dbReference type="InterPro" id="IPR002931">
    <property type="entry name" value="Transglutaminase-like"/>
</dbReference>
<evidence type="ECO:0000256" key="1">
    <source>
        <dbReference type="SAM" id="SignalP"/>
    </source>
</evidence>
<protein>
    <recommendedName>
        <fullName evidence="2">Transglutaminase-like domain-containing protein</fullName>
    </recommendedName>
</protein>
<proteinExistence type="predicted"/>
<dbReference type="PANTHER" id="PTHR46333">
    <property type="entry name" value="CYTOKINESIS PROTEIN 3"/>
    <property type="match status" value="1"/>
</dbReference>
<dbReference type="Gene3D" id="3.10.620.30">
    <property type="match status" value="1"/>
</dbReference>
<dbReference type="SMART" id="SM00460">
    <property type="entry name" value="TGc"/>
    <property type="match status" value="1"/>
</dbReference>
<dbReference type="Proteomes" id="UP000772618">
    <property type="component" value="Unassembled WGS sequence"/>
</dbReference>
<dbReference type="InterPro" id="IPR038765">
    <property type="entry name" value="Papain-like_cys_pep_sf"/>
</dbReference>
<organism evidence="3 4">
    <name type="scientific">Chryseosolibacter indicus</name>
    <dbReference type="NCBI Taxonomy" id="2782351"/>
    <lineage>
        <taxon>Bacteria</taxon>
        <taxon>Pseudomonadati</taxon>
        <taxon>Bacteroidota</taxon>
        <taxon>Cytophagia</taxon>
        <taxon>Cytophagales</taxon>
        <taxon>Chryseotaleaceae</taxon>
        <taxon>Chryseosolibacter</taxon>
    </lineage>
</organism>
<reference evidence="3 4" key="1">
    <citation type="submission" date="2021-05" db="EMBL/GenBank/DDBJ databases">
        <title>A Polyphasic approach of four new species of the genus Ohtaekwangia: Ohtaekwangia histidinii sp. nov., Ohtaekwangia cretensis sp. nov., Ohtaekwangia indiensis sp. nov., Ohtaekwangia reichenbachii sp. nov. from diverse environment.</title>
        <authorList>
            <person name="Octaviana S."/>
        </authorList>
    </citation>
    <scope>NUCLEOTIDE SEQUENCE [LARGE SCALE GENOMIC DNA]</scope>
    <source>
        <strain evidence="3 4">PWU20</strain>
    </source>
</reference>
<comment type="caution">
    <text evidence="3">The sequence shown here is derived from an EMBL/GenBank/DDBJ whole genome shotgun (WGS) entry which is preliminary data.</text>
</comment>
<feature type="chain" id="PRO_5045718947" description="Transglutaminase-like domain-containing protein" evidence="1">
    <location>
        <begin position="23"/>
        <end position="339"/>
    </location>
</feature>
<accession>A0ABS5VYN7</accession>
<dbReference type="EMBL" id="JAHESD010000131">
    <property type="protein sequence ID" value="MBT1706513.1"/>
    <property type="molecule type" value="Genomic_DNA"/>
</dbReference>
<evidence type="ECO:0000259" key="2">
    <source>
        <dbReference type="SMART" id="SM00460"/>
    </source>
</evidence>
<keyword evidence="4" id="KW-1185">Reference proteome</keyword>
<gene>
    <name evidence="3" type="ORF">KK060_24785</name>
</gene>
<dbReference type="PANTHER" id="PTHR46333:SF2">
    <property type="entry name" value="CYTOKINESIS PROTEIN 3"/>
    <property type="match status" value="1"/>
</dbReference>
<dbReference type="Pfam" id="PF01841">
    <property type="entry name" value="Transglut_core"/>
    <property type="match status" value="1"/>
</dbReference>
<feature type="domain" description="Transglutaminase-like" evidence="2">
    <location>
        <begin position="117"/>
        <end position="183"/>
    </location>
</feature>
<evidence type="ECO:0000313" key="4">
    <source>
        <dbReference type="Proteomes" id="UP000772618"/>
    </source>
</evidence>
<dbReference type="InterPro" id="IPR052557">
    <property type="entry name" value="CAP/Cytokinesis_protein"/>
</dbReference>
<dbReference type="RefSeq" id="WP_254157912.1">
    <property type="nucleotide sequence ID" value="NZ_JAHESD010000131.1"/>
</dbReference>
<evidence type="ECO:0000313" key="3">
    <source>
        <dbReference type="EMBL" id="MBT1706513.1"/>
    </source>
</evidence>
<dbReference type="SUPFAM" id="SSF54001">
    <property type="entry name" value="Cysteine proteinases"/>
    <property type="match status" value="1"/>
</dbReference>
<feature type="signal peptide" evidence="1">
    <location>
        <begin position="1"/>
        <end position="22"/>
    </location>
</feature>
<sequence length="339" mass="38598">MINNAAALLLLISSLIIKEAQAQVSDFTNINFTKADSIAALYPEHSLYDLRGLSIKLTTPLGTEVEKFRSIYKWVCDNIENDYELYVLSTRQRAKLKSVDELRNWNRTFGAKVYRQLLRNQKTVCSGYAALIKSLAEYAGLKCLVINGYGRTAQANVGGSGVPNHSWNAVELNNKWYLCDATWSSGVIHMEERKFVKDFNQGYFLADPALFIRNHYPLDTSWILMHSKPTLNEFLNAPLVYREFFKCDIKSLIPATFNIVANKGIPLTIQLTTHKDVVIEKLQLQIGKTRPLDMALYQVKNNEEEKVYCIEYAFTSKGTHVLHVLLNGDYAVTYSVKVY</sequence>